<protein>
    <recommendedName>
        <fullName evidence="8">Glutaredoxin-3</fullName>
    </recommendedName>
</protein>
<dbReference type="Pfam" id="PF00462">
    <property type="entry name" value="Glutaredoxin"/>
    <property type="match status" value="2"/>
</dbReference>
<reference evidence="6 7" key="1">
    <citation type="submission" date="2022-12" db="EMBL/GenBank/DDBJ databases">
        <title>Chromosome-level genome assembly of true bugs.</title>
        <authorList>
            <person name="Ma L."/>
            <person name="Li H."/>
        </authorList>
    </citation>
    <scope>NUCLEOTIDE SEQUENCE [LARGE SCALE GENOMIC DNA]</scope>
    <source>
        <strain evidence="6">Lab_2022b</strain>
    </source>
</reference>
<dbReference type="InterPro" id="IPR036249">
    <property type="entry name" value="Thioredoxin-like_sf"/>
</dbReference>
<feature type="domain" description="Glutaredoxin" evidence="5">
    <location>
        <begin position="139"/>
        <end position="203"/>
    </location>
</feature>
<dbReference type="GO" id="GO:0005634">
    <property type="term" value="C:nucleus"/>
    <property type="evidence" value="ECO:0007669"/>
    <property type="project" value="TreeGrafter"/>
</dbReference>
<dbReference type="Gene3D" id="3.40.30.10">
    <property type="entry name" value="Glutaredoxin"/>
    <property type="match status" value="3"/>
</dbReference>
<evidence type="ECO:0000313" key="7">
    <source>
        <dbReference type="Proteomes" id="UP001461498"/>
    </source>
</evidence>
<dbReference type="InterPro" id="IPR013766">
    <property type="entry name" value="Thioredoxin_domain"/>
</dbReference>
<dbReference type="GO" id="GO:0051536">
    <property type="term" value="F:iron-sulfur cluster binding"/>
    <property type="evidence" value="ECO:0007669"/>
    <property type="project" value="UniProtKB-KW"/>
</dbReference>
<keyword evidence="1" id="KW-0479">Metal-binding</keyword>
<evidence type="ECO:0000256" key="1">
    <source>
        <dbReference type="ARBA" id="ARBA00022723"/>
    </source>
</evidence>
<evidence type="ECO:0000313" key="6">
    <source>
        <dbReference type="EMBL" id="KAK9501495.1"/>
    </source>
</evidence>
<organism evidence="6 7">
    <name type="scientific">Rhynocoris fuscipes</name>
    <dbReference type="NCBI Taxonomy" id="488301"/>
    <lineage>
        <taxon>Eukaryota</taxon>
        <taxon>Metazoa</taxon>
        <taxon>Ecdysozoa</taxon>
        <taxon>Arthropoda</taxon>
        <taxon>Hexapoda</taxon>
        <taxon>Insecta</taxon>
        <taxon>Pterygota</taxon>
        <taxon>Neoptera</taxon>
        <taxon>Paraneoptera</taxon>
        <taxon>Hemiptera</taxon>
        <taxon>Heteroptera</taxon>
        <taxon>Panheteroptera</taxon>
        <taxon>Cimicomorpha</taxon>
        <taxon>Reduviidae</taxon>
        <taxon>Harpactorinae</taxon>
        <taxon>Harpactorini</taxon>
        <taxon>Rhynocoris</taxon>
    </lineage>
</organism>
<evidence type="ECO:0000256" key="2">
    <source>
        <dbReference type="ARBA" id="ARBA00023004"/>
    </source>
</evidence>
<dbReference type="AlphaFoldDB" id="A0AAW1CZK0"/>
<dbReference type="GO" id="GO:0006879">
    <property type="term" value="P:intracellular iron ion homeostasis"/>
    <property type="evidence" value="ECO:0007669"/>
    <property type="project" value="TreeGrafter"/>
</dbReference>
<comment type="caution">
    <text evidence="6">The sequence shown here is derived from an EMBL/GenBank/DDBJ whole genome shotgun (WGS) entry which is preliminary data.</text>
</comment>
<dbReference type="InterPro" id="IPR002109">
    <property type="entry name" value="Glutaredoxin"/>
</dbReference>
<dbReference type="GO" id="GO:0046872">
    <property type="term" value="F:metal ion binding"/>
    <property type="evidence" value="ECO:0007669"/>
    <property type="project" value="UniProtKB-KW"/>
</dbReference>
<dbReference type="PANTHER" id="PTHR10293:SF73">
    <property type="entry name" value="GLUTAREDOXIN-3"/>
    <property type="match status" value="1"/>
</dbReference>
<evidence type="ECO:0008006" key="8">
    <source>
        <dbReference type="Google" id="ProtNLM"/>
    </source>
</evidence>
<dbReference type="Proteomes" id="UP001461498">
    <property type="component" value="Unassembled WGS sequence"/>
</dbReference>
<dbReference type="FunFam" id="3.40.30.10:FF:000012">
    <property type="entry name" value="Monothiol glutaredoxin"/>
    <property type="match status" value="2"/>
</dbReference>
<dbReference type="GO" id="GO:0005829">
    <property type="term" value="C:cytosol"/>
    <property type="evidence" value="ECO:0007669"/>
    <property type="project" value="TreeGrafter"/>
</dbReference>
<feature type="domain" description="Glutaredoxin" evidence="5">
    <location>
        <begin position="246"/>
        <end position="305"/>
    </location>
</feature>
<dbReference type="EMBL" id="JAPXFL010000009">
    <property type="protein sequence ID" value="KAK9501495.1"/>
    <property type="molecule type" value="Genomic_DNA"/>
</dbReference>
<dbReference type="Pfam" id="PF00085">
    <property type="entry name" value="Thioredoxin"/>
    <property type="match status" value="1"/>
</dbReference>
<name>A0AAW1CZK0_9HEMI</name>
<dbReference type="CDD" id="cd03028">
    <property type="entry name" value="GRX_PICOT_like"/>
    <property type="match status" value="2"/>
</dbReference>
<dbReference type="InterPro" id="IPR033658">
    <property type="entry name" value="GRX_PICOT-like"/>
</dbReference>
<keyword evidence="3" id="KW-0411">Iron-sulfur</keyword>
<keyword evidence="7" id="KW-1185">Reference proteome</keyword>
<dbReference type="PANTHER" id="PTHR10293">
    <property type="entry name" value="GLUTAREDOXIN FAMILY MEMBER"/>
    <property type="match status" value="1"/>
</dbReference>
<accession>A0AAW1CZK0</accession>
<dbReference type="NCBIfam" id="TIGR00365">
    <property type="entry name" value="Grx4 family monothiol glutaredoxin"/>
    <property type="match status" value="1"/>
</dbReference>
<evidence type="ECO:0000256" key="3">
    <source>
        <dbReference type="ARBA" id="ARBA00023014"/>
    </source>
</evidence>
<feature type="domain" description="Thioredoxin" evidence="4">
    <location>
        <begin position="7"/>
        <end position="103"/>
    </location>
</feature>
<dbReference type="SUPFAM" id="SSF52833">
    <property type="entry name" value="Thioredoxin-like"/>
    <property type="match status" value="3"/>
</dbReference>
<dbReference type="InterPro" id="IPR004480">
    <property type="entry name" value="Monothiol_GRX-rel"/>
</dbReference>
<gene>
    <name evidence="6" type="ORF">O3M35_012210</name>
</gene>
<proteinExistence type="predicted"/>
<evidence type="ECO:0000259" key="5">
    <source>
        <dbReference type="Pfam" id="PF00462"/>
    </source>
</evidence>
<evidence type="ECO:0000259" key="4">
    <source>
        <dbReference type="Pfam" id="PF00085"/>
    </source>
</evidence>
<dbReference type="PROSITE" id="PS51354">
    <property type="entry name" value="GLUTAREDOXIN_2"/>
    <property type="match status" value="2"/>
</dbReference>
<keyword evidence="2" id="KW-0408">Iron</keyword>
<sequence length="330" mass="37754">MTVLSLATKEEFELMIKNHPLCVVHFYADWVDQCQHMDKIIREMAALPEYEVAKFIRLPAEDVPEMSHKYKVTAVPTFVLMSYGKALDYVKGANPGELVNKVKTQINSIKVRNETVAVEPVKFESLQDRIKKLINIAPVTLFMKGDASHPKCGFSRQIIEILDNFKVDYKTFDILTDNEIREGLKKFSNWPTYPQLYIYGELIGGLDIVKELVANGEFEEKLPKKQCIQDRLHALINKHKVMAFIKGTNEKPKCGFTKKLLDILNKTNIPFETFDITTDEEVRQGLKKYSNWPTYPQVYVNGELIGGLDVVEELDKTGHLITTLNPTLNV</sequence>